<dbReference type="UniPathway" id="UPA00251">
    <property type="reaction ID" value="UER00324"/>
</dbReference>
<evidence type="ECO:0000256" key="3">
    <source>
        <dbReference type="ARBA" id="ARBA00010551"/>
    </source>
</evidence>
<comment type="cofactor">
    <cofactor evidence="11">
        <name>FAD</name>
        <dbReference type="ChEBI" id="CHEBI:57692"/>
    </cofactor>
    <text evidence="11">Binds 1 FAD per subunit.</text>
</comment>
<keyword evidence="7 11" id="KW-0560">Oxidoreductase</keyword>
<evidence type="ECO:0000256" key="2">
    <source>
        <dbReference type="ARBA" id="ARBA00005073"/>
    </source>
</evidence>
<keyword evidence="8 11" id="KW-0350">Heme biosynthesis</keyword>
<evidence type="ECO:0000256" key="4">
    <source>
        <dbReference type="ARBA" id="ARBA00012867"/>
    </source>
</evidence>
<organism evidence="13 14">
    <name type="scientific">Morchella conica CCBAS932</name>
    <dbReference type="NCBI Taxonomy" id="1392247"/>
    <lineage>
        <taxon>Eukaryota</taxon>
        <taxon>Fungi</taxon>
        <taxon>Dikarya</taxon>
        <taxon>Ascomycota</taxon>
        <taxon>Pezizomycotina</taxon>
        <taxon>Pezizomycetes</taxon>
        <taxon>Pezizales</taxon>
        <taxon>Morchellaceae</taxon>
        <taxon>Morchella</taxon>
    </lineage>
</organism>
<dbReference type="InterPro" id="IPR036188">
    <property type="entry name" value="FAD/NAD-bd_sf"/>
</dbReference>
<gene>
    <name evidence="13" type="ORF">P167DRAFT_528262</name>
</gene>
<name>A0A3N4KDW6_9PEZI</name>
<dbReference type="Gene3D" id="3.50.50.60">
    <property type="entry name" value="FAD/NAD(P)-binding domain"/>
    <property type="match status" value="1"/>
</dbReference>
<dbReference type="PANTHER" id="PTHR42923:SF3">
    <property type="entry name" value="PROTOPORPHYRINOGEN OXIDASE"/>
    <property type="match status" value="1"/>
</dbReference>
<evidence type="ECO:0000313" key="13">
    <source>
        <dbReference type="EMBL" id="RPB08680.1"/>
    </source>
</evidence>
<comment type="function">
    <text evidence="1 11">Catalyzes the 6-electron oxidation of protoporphyrinogen-IX to form protoporphyrin-IX.</text>
</comment>
<feature type="domain" description="Amine oxidase" evidence="12">
    <location>
        <begin position="63"/>
        <end position="538"/>
    </location>
</feature>
<dbReference type="GO" id="GO:0004729">
    <property type="term" value="F:oxygen-dependent protoporphyrinogen oxidase activity"/>
    <property type="evidence" value="ECO:0007669"/>
    <property type="project" value="UniProtKB-UniRule"/>
</dbReference>
<dbReference type="Proteomes" id="UP000277580">
    <property type="component" value="Unassembled WGS sequence"/>
</dbReference>
<sequence>MLLTQSYHKNLISSVLGGLYSSRSCISRRTLPCAPVHSKRYSASTPGGDSDKTKSAAVLGGGITGLSTAWYLTRFAPGVPITVYEQSERLGGWLRSKQVEYEGGTVLFEQGPRTIRPWTIAGLVTIDMIRQLGLESELLIIPKTSPAAKNRFIYYPDRLNQLPGDIASVILSFRLPVMKGVFSGMIGEPFRRRRPTDIEDESVGSFLTRRFNKSLANNLASAVLHGIYAGDVDQLSAKSLFPGLWRSEEIHGSLMRGVFGKGEETLDDQVVRAELHKDNQGICSNMSSASVYTFKKGIETLSLALTKELEANPNVTIKTKFPIQGLSYTSGNPLPVKITHLSTPPTHHSHTISTLSAASLASLLPTATPSPSLSAISAVTVLVVNLYFRTPSLHRVKGFGYLIPKSIPESANPHHALGVIFDSDTSPTTETGTKVTVMLGGHYWSSRSTYPDDEEAVRMATETLERHLRITEKPVLSNVTLQRGCIPQYHVGHNERLGRAHSDLMRSFRGRLSVAGSSFGGVGLNDCVRGARKVAKGVAEAMRGQSEEDRGLTGLELWSEGGIKWVSKTE</sequence>
<dbReference type="InterPro" id="IPR050464">
    <property type="entry name" value="Zeta_carotene_desat/Oxidored"/>
</dbReference>
<dbReference type="InterPro" id="IPR004572">
    <property type="entry name" value="Protoporphyrinogen_oxidase"/>
</dbReference>
<dbReference type="FunCoup" id="A0A3N4KDW6">
    <property type="interactions" value="501"/>
</dbReference>
<dbReference type="Pfam" id="PF01593">
    <property type="entry name" value="Amino_oxidase"/>
    <property type="match status" value="1"/>
</dbReference>
<dbReference type="PANTHER" id="PTHR42923">
    <property type="entry name" value="PROTOPORPHYRINOGEN OXIDASE"/>
    <property type="match status" value="1"/>
</dbReference>
<dbReference type="SUPFAM" id="SSF51905">
    <property type="entry name" value="FAD/NAD(P)-binding domain"/>
    <property type="match status" value="1"/>
</dbReference>
<comment type="similarity">
    <text evidence="3 11">Belongs to the protoporphyrinogen/coproporphyrinogen oxidase family. Protoporphyrinogen oxidase subfamily.</text>
</comment>
<evidence type="ECO:0000256" key="6">
    <source>
        <dbReference type="ARBA" id="ARBA00022827"/>
    </source>
</evidence>
<dbReference type="GO" id="GO:0006782">
    <property type="term" value="P:protoporphyrinogen IX biosynthetic process"/>
    <property type="evidence" value="ECO:0007669"/>
    <property type="project" value="UniProtKB-UniRule"/>
</dbReference>
<comment type="subcellular location">
    <subcellularLocation>
        <location evidence="11">Mitochondrion inner membrane</location>
    </subcellularLocation>
</comment>
<keyword evidence="9 11" id="KW-0627">Porphyrin biosynthesis</keyword>
<evidence type="ECO:0000259" key="12">
    <source>
        <dbReference type="Pfam" id="PF01593"/>
    </source>
</evidence>
<dbReference type="OrthoDB" id="438553at2759"/>
<reference evidence="13 14" key="1">
    <citation type="journal article" date="2018" name="Nat. Ecol. Evol.">
        <title>Pezizomycetes genomes reveal the molecular basis of ectomycorrhizal truffle lifestyle.</title>
        <authorList>
            <person name="Murat C."/>
            <person name="Payen T."/>
            <person name="Noel B."/>
            <person name="Kuo A."/>
            <person name="Morin E."/>
            <person name="Chen J."/>
            <person name="Kohler A."/>
            <person name="Krizsan K."/>
            <person name="Balestrini R."/>
            <person name="Da Silva C."/>
            <person name="Montanini B."/>
            <person name="Hainaut M."/>
            <person name="Levati E."/>
            <person name="Barry K.W."/>
            <person name="Belfiori B."/>
            <person name="Cichocki N."/>
            <person name="Clum A."/>
            <person name="Dockter R.B."/>
            <person name="Fauchery L."/>
            <person name="Guy J."/>
            <person name="Iotti M."/>
            <person name="Le Tacon F."/>
            <person name="Lindquist E.A."/>
            <person name="Lipzen A."/>
            <person name="Malagnac F."/>
            <person name="Mello A."/>
            <person name="Molinier V."/>
            <person name="Miyauchi S."/>
            <person name="Poulain J."/>
            <person name="Riccioni C."/>
            <person name="Rubini A."/>
            <person name="Sitrit Y."/>
            <person name="Splivallo R."/>
            <person name="Traeger S."/>
            <person name="Wang M."/>
            <person name="Zifcakova L."/>
            <person name="Wipf D."/>
            <person name="Zambonelli A."/>
            <person name="Paolocci F."/>
            <person name="Nowrousian M."/>
            <person name="Ottonello S."/>
            <person name="Baldrian P."/>
            <person name="Spatafora J.W."/>
            <person name="Henrissat B."/>
            <person name="Nagy L.G."/>
            <person name="Aury J.M."/>
            <person name="Wincker P."/>
            <person name="Grigoriev I.V."/>
            <person name="Bonfante P."/>
            <person name="Martin F.M."/>
        </authorList>
    </citation>
    <scope>NUCLEOTIDE SEQUENCE [LARGE SCALE GENOMIC DNA]</scope>
    <source>
        <strain evidence="13 14">CCBAS932</strain>
    </source>
</reference>
<comment type="catalytic activity">
    <reaction evidence="10 11">
        <text>protoporphyrinogen IX + 3 O2 = protoporphyrin IX + 3 H2O2</text>
        <dbReference type="Rhea" id="RHEA:25576"/>
        <dbReference type="ChEBI" id="CHEBI:15379"/>
        <dbReference type="ChEBI" id="CHEBI:16240"/>
        <dbReference type="ChEBI" id="CHEBI:57306"/>
        <dbReference type="ChEBI" id="CHEBI:57307"/>
        <dbReference type="EC" id="1.3.3.4"/>
    </reaction>
</comment>
<comment type="pathway">
    <text evidence="2 11">Porphyrin-containing compound metabolism; protoporphyrin-IX biosynthesis; protoporphyrin-IX from protoporphyrinogen-IX: step 1/1.</text>
</comment>
<evidence type="ECO:0000313" key="14">
    <source>
        <dbReference type="Proteomes" id="UP000277580"/>
    </source>
</evidence>
<keyword evidence="5 11" id="KW-0285">Flavoprotein</keyword>
<dbReference type="EC" id="1.3.3.4" evidence="4 11"/>
<evidence type="ECO:0000256" key="9">
    <source>
        <dbReference type="ARBA" id="ARBA00023244"/>
    </source>
</evidence>
<dbReference type="AlphaFoldDB" id="A0A3N4KDW6"/>
<dbReference type="InParanoid" id="A0A3N4KDW6"/>
<evidence type="ECO:0000256" key="10">
    <source>
        <dbReference type="ARBA" id="ARBA00047554"/>
    </source>
</evidence>
<dbReference type="STRING" id="1392247.A0A3N4KDW6"/>
<protein>
    <recommendedName>
        <fullName evidence="4 11">Protoporphyrinogen oxidase</fullName>
        <ecNumber evidence="4 11">1.3.3.4</ecNumber>
    </recommendedName>
</protein>
<dbReference type="EMBL" id="ML119160">
    <property type="protein sequence ID" value="RPB08680.1"/>
    <property type="molecule type" value="Genomic_DNA"/>
</dbReference>
<proteinExistence type="inferred from homology"/>
<evidence type="ECO:0000256" key="7">
    <source>
        <dbReference type="ARBA" id="ARBA00023002"/>
    </source>
</evidence>
<keyword evidence="14" id="KW-1185">Reference proteome</keyword>
<evidence type="ECO:0000256" key="11">
    <source>
        <dbReference type="RuleBase" id="RU367069"/>
    </source>
</evidence>
<keyword evidence="6 11" id="KW-0274">FAD</keyword>
<dbReference type="InterPro" id="IPR002937">
    <property type="entry name" value="Amino_oxidase"/>
</dbReference>
<evidence type="ECO:0000256" key="1">
    <source>
        <dbReference type="ARBA" id="ARBA00002600"/>
    </source>
</evidence>
<dbReference type="GO" id="GO:0005743">
    <property type="term" value="C:mitochondrial inner membrane"/>
    <property type="evidence" value="ECO:0007669"/>
    <property type="project" value="UniProtKB-SubCell"/>
</dbReference>
<evidence type="ECO:0000256" key="5">
    <source>
        <dbReference type="ARBA" id="ARBA00022630"/>
    </source>
</evidence>
<accession>A0A3N4KDW6</accession>
<dbReference type="NCBIfam" id="TIGR00562">
    <property type="entry name" value="proto_IX_ox"/>
    <property type="match status" value="1"/>
</dbReference>
<evidence type="ECO:0000256" key="8">
    <source>
        <dbReference type="ARBA" id="ARBA00023133"/>
    </source>
</evidence>
<dbReference type="SUPFAM" id="SSF54373">
    <property type="entry name" value="FAD-linked reductases, C-terminal domain"/>
    <property type="match status" value="1"/>
</dbReference>